<sequence length="141" mass="16233">MPVKKVLTFWEQSRLGLLELFGAMYGVEHDQFAAASKAEDDVNFYQTDNPDVTKMFHIDTESKRFTLVLRKNAPEIFESGTKKQWDSSAQRDGLGGFNNMKVYAPWCGHCQALEPMYDKLAKHIRSIDSLVIVKQRSREEE</sequence>
<dbReference type="OrthoDB" id="427280at2759"/>
<comment type="caution">
    <text evidence="2">The sequence shown here is derived from an EMBL/GenBank/DDBJ whole genome shotgun (WGS) entry which is preliminary data.</text>
</comment>
<evidence type="ECO:0000259" key="1">
    <source>
        <dbReference type="Pfam" id="PF00085"/>
    </source>
</evidence>
<feature type="domain" description="Thioredoxin" evidence="1">
    <location>
        <begin position="101"/>
        <end position="133"/>
    </location>
</feature>
<protein>
    <recommendedName>
        <fullName evidence="1">Thioredoxin domain-containing protein</fullName>
    </recommendedName>
</protein>
<gene>
    <name evidence="2" type="ORF">Bca52824_004665</name>
</gene>
<organism evidence="2 3">
    <name type="scientific">Brassica carinata</name>
    <name type="common">Ethiopian mustard</name>
    <name type="synonym">Abyssinian cabbage</name>
    <dbReference type="NCBI Taxonomy" id="52824"/>
    <lineage>
        <taxon>Eukaryota</taxon>
        <taxon>Viridiplantae</taxon>
        <taxon>Streptophyta</taxon>
        <taxon>Embryophyta</taxon>
        <taxon>Tracheophyta</taxon>
        <taxon>Spermatophyta</taxon>
        <taxon>Magnoliopsida</taxon>
        <taxon>eudicotyledons</taxon>
        <taxon>Gunneridae</taxon>
        <taxon>Pentapetalae</taxon>
        <taxon>rosids</taxon>
        <taxon>malvids</taxon>
        <taxon>Brassicales</taxon>
        <taxon>Brassicaceae</taxon>
        <taxon>Brassiceae</taxon>
        <taxon>Brassica</taxon>
    </lineage>
</organism>
<dbReference type="InterPro" id="IPR013766">
    <property type="entry name" value="Thioredoxin_domain"/>
</dbReference>
<keyword evidence="3" id="KW-1185">Reference proteome</keyword>
<evidence type="ECO:0000313" key="2">
    <source>
        <dbReference type="EMBL" id="KAG2333485.1"/>
    </source>
</evidence>
<reference evidence="2 3" key="1">
    <citation type="submission" date="2020-02" db="EMBL/GenBank/DDBJ databases">
        <authorList>
            <person name="Ma Q."/>
            <person name="Huang Y."/>
            <person name="Song X."/>
            <person name="Pei D."/>
        </authorList>
    </citation>
    <scope>NUCLEOTIDE SEQUENCE [LARGE SCALE GENOMIC DNA]</scope>
    <source>
        <strain evidence="2">Sxm20200214</strain>
        <tissue evidence="2">Leaf</tissue>
    </source>
</reference>
<dbReference type="Gene3D" id="3.40.30.10">
    <property type="entry name" value="Glutaredoxin"/>
    <property type="match status" value="2"/>
</dbReference>
<dbReference type="EMBL" id="JAAMPC010000001">
    <property type="protein sequence ID" value="KAG2333485.1"/>
    <property type="molecule type" value="Genomic_DNA"/>
</dbReference>
<dbReference type="Proteomes" id="UP000886595">
    <property type="component" value="Unassembled WGS sequence"/>
</dbReference>
<evidence type="ECO:0000313" key="3">
    <source>
        <dbReference type="Proteomes" id="UP000886595"/>
    </source>
</evidence>
<dbReference type="AlphaFoldDB" id="A0A8X7WQJ9"/>
<name>A0A8X7WQJ9_BRACI</name>
<dbReference type="InterPro" id="IPR036249">
    <property type="entry name" value="Thioredoxin-like_sf"/>
</dbReference>
<dbReference type="SUPFAM" id="SSF52833">
    <property type="entry name" value="Thioredoxin-like"/>
    <property type="match status" value="1"/>
</dbReference>
<dbReference type="Pfam" id="PF00085">
    <property type="entry name" value="Thioredoxin"/>
    <property type="match status" value="1"/>
</dbReference>
<proteinExistence type="predicted"/>
<accession>A0A8X7WQJ9</accession>